<name>A0A2G4EXT1_9CYAN</name>
<evidence type="ECO:0000313" key="1">
    <source>
        <dbReference type="EMBL" id="PHX53967.1"/>
    </source>
</evidence>
<sequence length="146" mass="16757">MILVQNTTKNMEENFLLLNELAKRLSYKPGYSFLIRRIDNEKALISLRCPSLPNSQEEGEEVGLTINNTVKLSAIVTPSDALHAFAKVVASLELHESAEWFKIDDRQVFLPHGWEDEFGGFKWEDFMNLNGKFLRALKNFIEQPSI</sequence>
<evidence type="ECO:0000313" key="2">
    <source>
        <dbReference type="Proteomes" id="UP000226442"/>
    </source>
</evidence>
<comment type="caution">
    <text evidence="1">The sequence shown here is derived from an EMBL/GenBank/DDBJ whole genome shotgun (WGS) entry which is preliminary data.</text>
</comment>
<organism evidence="1 2">
    <name type="scientific">Tychonema bourrellyi FEM_GT703</name>
    <dbReference type="NCBI Taxonomy" id="2040638"/>
    <lineage>
        <taxon>Bacteria</taxon>
        <taxon>Bacillati</taxon>
        <taxon>Cyanobacteriota</taxon>
        <taxon>Cyanophyceae</taxon>
        <taxon>Oscillatoriophycideae</taxon>
        <taxon>Oscillatoriales</taxon>
        <taxon>Microcoleaceae</taxon>
        <taxon>Tychonema</taxon>
    </lineage>
</organism>
<gene>
    <name evidence="1" type="ORF">CP500_018650</name>
</gene>
<reference evidence="1" key="1">
    <citation type="submission" date="2017-10" db="EMBL/GenBank/DDBJ databases">
        <title>Draft genome sequence of the planktic cyanobacteria Tychonema bourrellyi isolated from alpine lentic freshwater.</title>
        <authorList>
            <person name="Tett A."/>
            <person name="Armanini F."/>
            <person name="Asnicar F."/>
            <person name="Boscaini A."/>
            <person name="Pasolli E."/>
            <person name="Zolfo M."/>
            <person name="Donati C."/>
            <person name="Salmaso N."/>
            <person name="Segata N."/>
        </authorList>
    </citation>
    <scope>NUCLEOTIDE SEQUENCE</scope>
    <source>
        <strain evidence="1">FEM_GT703</strain>
    </source>
</reference>
<accession>A0A2G4EXT1</accession>
<protein>
    <submittedName>
        <fullName evidence="1">Uncharacterized protein</fullName>
    </submittedName>
</protein>
<dbReference type="AlphaFoldDB" id="A0A2G4EXT1"/>
<proteinExistence type="predicted"/>
<dbReference type="EMBL" id="NXIB02000135">
    <property type="protein sequence ID" value="PHX53967.1"/>
    <property type="molecule type" value="Genomic_DNA"/>
</dbReference>
<keyword evidence="2" id="KW-1185">Reference proteome</keyword>
<dbReference type="Proteomes" id="UP000226442">
    <property type="component" value="Unassembled WGS sequence"/>
</dbReference>